<evidence type="ECO:0000256" key="4">
    <source>
        <dbReference type="ARBA" id="ARBA00004496"/>
    </source>
</evidence>
<evidence type="ECO:0000256" key="12">
    <source>
        <dbReference type="ARBA" id="ARBA00022801"/>
    </source>
</evidence>
<dbReference type="GO" id="GO:0003723">
    <property type="term" value="F:RNA binding"/>
    <property type="evidence" value="ECO:0007669"/>
    <property type="project" value="InterPro"/>
</dbReference>
<evidence type="ECO:0000256" key="13">
    <source>
        <dbReference type="ARBA" id="ARBA00023211"/>
    </source>
</evidence>
<evidence type="ECO:0000256" key="2">
    <source>
        <dbReference type="ARBA" id="ARBA00001936"/>
    </source>
</evidence>
<dbReference type="InterPro" id="IPR001352">
    <property type="entry name" value="RNase_HII/HIII"/>
</dbReference>
<evidence type="ECO:0000313" key="15">
    <source>
        <dbReference type="EMBL" id="SUZ76948.1"/>
    </source>
</evidence>
<evidence type="ECO:0000256" key="5">
    <source>
        <dbReference type="ARBA" id="ARBA00007383"/>
    </source>
</evidence>
<dbReference type="GO" id="GO:0004523">
    <property type="term" value="F:RNA-DNA hybrid ribonuclease activity"/>
    <property type="evidence" value="ECO:0007669"/>
    <property type="project" value="UniProtKB-EC"/>
</dbReference>
<dbReference type="GO" id="GO:0046872">
    <property type="term" value="F:metal ion binding"/>
    <property type="evidence" value="ECO:0007669"/>
    <property type="project" value="UniProtKB-KW"/>
</dbReference>
<evidence type="ECO:0000256" key="10">
    <source>
        <dbReference type="ARBA" id="ARBA00022723"/>
    </source>
</evidence>
<evidence type="ECO:0000256" key="7">
    <source>
        <dbReference type="ARBA" id="ARBA00019179"/>
    </source>
</evidence>
<evidence type="ECO:0000256" key="9">
    <source>
        <dbReference type="ARBA" id="ARBA00022722"/>
    </source>
</evidence>
<evidence type="ECO:0000259" key="14">
    <source>
        <dbReference type="PROSITE" id="PS51975"/>
    </source>
</evidence>
<dbReference type="Pfam" id="PF01351">
    <property type="entry name" value="RNase_HII"/>
    <property type="match status" value="1"/>
</dbReference>
<sequence>MFDVICSEALATKIVSISAEEIDRLNILQATLFCMLRCLTEIELAPDYVLVDGNFYPETKIQGEAVVKGDGRSKSIAAASILAKVTRDRVMVKNAKRYPEWGFEHHKGYPTKKHREAIEKYGLSPLHRRSFQLKPLVKQDYRHSTAQLYLL</sequence>
<dbReference type="GO" id="GO:0006298">
    <property type="term" value="P:mismatch repair"/>
    <property type="evidence" value="ECO:0007669"/>
    <property type="project" value="TreeGrafter"/>
</dbReference>
<proteinExistence type="inferred from homology"/>
<organism evidence="15">
    <name type="scientific">marine metagenome</name>
    <dbReference type="NCBI Taxonomy" id="408172"/>
    <lineage>
        <taxon>unclassified sequences</taxon>
        <taxon>metagenomes</taxon>
        <taxon>ecological metagenomes</taxon>
    </lineage>
</organism>
<evidence type="ECO:0000256" key="11">
    <source>
        <dbReference type="ARBA" id="ARBA00022759"/>
    </source>
</evidence>
<dbReference type="EC" id="3.1.26.4" evidence="6"/>
<dbReference type="InterPro" id="IPR022898">
    <property type="entry name" value="RNase_HII"/>
</dbReference>
<comment type="cofactor">
    <cofactor evidence="2">
        <name>Mn(2+)</name>
        <dbReference type="ChEBI" id="CHEBI:29035"/>
    </cofactor>
</comment>
<gene>
    <name evidence="15" type="ORF">METZ01_LOCUS29802</name>
</gene>
<dbReference type="AlphaFoldDB" id="A0A381QD91"/>
<comment type="catalytic activity">
    <reaction evidence="1">
        <text>Endonucleolytic cleavage to 5'-phosphomonoester.</text>
        <dbReference type="EC" id="3.1.26.4"/>
    </reaction>
</comment>
<dbReference type="PANTHER" id="PTHR10954">
    <property type="entry name" value="RIBONUCLEASE H2 SUBUNIT A"/>
    <property type="match status" value="1"/>
</dbReference>
<evidence type="ECO:0000256" key="6">
    <source>
        <dbReference type="ARBA" id="ARBA00012180"/>
    </source>
</evidence>
<dbReference type="Gene3D" id="3.30.420.10">
    <property type="entry name" value="Ribonuclease H-like superfamily/Ribonuclease H"/>
    <property type="match status" value="1"/>
</dbReference>
<name>A0A381QD91_9ZZZZ</name>
<dbReference type="PANTHER" id="PTHR10954:SF18">
    <property type="entry name" value="RIBONUCLEASE HII"/>
    <property type="match status" value="1"/>
</dbReference>
<dbReference type="GO" id="GO:0032299">
    <property type="term" value="C:ribonuclease H2 complex"/>
    <property type="evidence" value="ECO:0007669"/>
    <property type="project" value="TreeGrafter"/>
</dbReference>
<dbReference type="EMBL" id="UINC01001297">
    <property type="protein sequence ID" value="SUZ76948.1"/>
    <property type="molecule type" value="Genomic_DNA"/>
</dbReference>
<keyword evidence="12" id="KW-0378">Hydrolase</keyword>
<keyword evidence="8" id="KW-0963">Cytoplasm</keyword>
<dbReference type="GO" id="GO:0005737">
    <property type="term" value="C:cytoplasm"/>
    <property type="evidence" value="ECO:0007669"/>
    <property type="project" value="UniProtKB-SubCell"/>
</dbReference>
<dbReference type="SUPFAM" id="SSF53098">
    <property type="entry name" value="Ribonuclease H-like"/>
    <property type="match status" value="1"/>
</dbReference>
<protein>
    <recommendedName>
        <fullName evidence="7">Ribonuclease HII</fullName>
        <ecNumber evidence="6">3.1.26.4</ecNumber>
    </recommendedName>
</protein>
<keyword evidence="11" id="KW-0255">Endonuclease</keyword>
<comment type="subcellular location">
    <subcellularLocation>
        <location evidence="4">Cytoplasm</location>
    </subcellularLocation>
</comment>
<keyword evidence="10" id="KW-0479">Metal-binding</keyword>
<keyword evidence="13" id="KW-0464">Manganese</keyword>
<dbReference type="InterPro" id="IPR024567">
    <property type="entry name" value="RNase_HII/HIII_dom"/>
</dbReference>
<feature type="domain" description="RNase H type-2" evidence="14">
    <location>
        <begin position="1"/>
        <end position="143"/>
    </location>
</feature>
<keyword evidence="9" id="KW-0540">Nuclease</keyword>
<dbReference type="GO" id="GO:0043137">
    <property type="term" value="P:DNA replication, removal of RNA primer"/>
    <property type="evidence" value="ECO:0007669"/>
    <property type="project" value="TreeGrafter"/>
</dbReference>
<reference evidence="15" key="1">
    <citation type="submission" date="2018-05" db="EMBL/GenBank/DDBJ databases">
        <authorList>
            <person name="Lanie J.A."/>
            <person name="Ng W.-L."/>
            <person name="Kazmierczak K.M."/>
            <person name="Andrzejewski T.M."/>
            <person name="Davidsen T.M."/>
            <person name="Wayne K.J."/>
            <person name="Tettelin H."/>
            <person name="Glass J.I."/>
            <person name="Rusch D."/>
            <person name="Podicherti R."/>
            <person name="Tsui H.-C.T."/>
            <person name="Winkler M.E."/>
        </authorList>
    </citation>
    <scope>NUCLEOTIDE SEQUENCE</scope>
</reference>
<comment type="cofactor">
    <cofactor evidence="3">
        <name>Mg(2+)</name>
        <dbReference type="ChEBI" id="CHEBI:18420"/>
    </cofactor>
</comment>
<evidence type="ECO:0000256" key="8">
    <source>
        <dbReference type="ARBA" id="ARBA00022490"/>
    </source>
</evidence>
<dbReference type="InterPro" id="IPR012337">
    <property type="entry name" value="RNaseH-like_sf"/>
</dbReference>
<dbReference type="CDD" id="cd07182">
    <property type="entry name" value="RNase_HII_bacteria_HII_like"/>
    <property type="match status" value="1"/>
</dbReference>
<evidence type="ECO:0000256" key="3">
    <source>
        <dbReference type="ARBA" id="ARBA00001946"/>
    </source>
</evidence>
<evidence type="ECO:0000256" key="1">
    <source>
        <dbReference type="ARBA" id="ARBA00000077"/>
    </source>
</evidence>
<comment type="similarity">
    <text evidence="5">Belongs to the RNase HII family.</text>
</comment>
<dbReference type="InterPro" id="IPR036397">
    <property type="entry name" value="RNaseH_sf"/>
</dbReference>
<accession>A0A381QD91</accession>
<dbReference type="PROSITE" id="PS51975">
    <property type="entry name" value="RNASE_H_2"/>
    <property type="match status" value="1"/>
</dbReference>